<evidence type="ECO:0000313" key="4">
    <source>
        <dbReference type="EMBL" id="KAK9104194.1"/>
    </source>
</evidence>
<evidence type="ECO:0000256" key="1">
    <source>
        <dbReference type="ARBA" id="ARBA00022630"/>
    </source>
</evidence>
<organism evidence="4 5">
    <name type="scientific">Stephania cephalantha</name>
    <dbReference type="NCBI Taxonomy" id="152367"/>
    <lineage>
        <taxon>Eukaryota</taxon>
        <taxon>Viridiplantae</taxon>
        <taxon>Streptophyta</taxon>
        <taxon>Embryophyta</taxon>
        <taxon>Tracheophyta</taxon>
        <taxon>Spermatophyta</taxon>
        <taxon>Magnoliopsida</taxon>
        <taxon>Ranunculales</taxon>
        <taxon>Menispermaceae</taxon>
        <taxon>Menispermoideae</taxon>
        <taxon>Cissampelideae</taxon>
        <taxon>Stephania</taxon>
    </lineage>
</organism>
<reference evidence="4 5" key="1">
    <citation type="submission" date="2024-01" db="EMBL/GenBank/DDBJ databases">
        <title>Genome assemblies of Stephania.</title>
        <authorList>
            <person name="Yang L."/>
        </authorList>
    </citation>
    <scope>NUCLEOTIDE SEQUENCE [LARGE SCALE GENOMIC DNA]</scope>
    <source>
        <strain evidence="4">JXDWG</strain>
        <tissue evidence="4">Leaf</tissue>
    </source>
</reference>
<keyword evidence="5" id="KW-1185">Reference proteome</keyword>
<sequence length="735" mass="81433">MGFLGILKRVFSNGGTDCFSVRKISTFRSKFDEKDEILPVLIVGGGPVGLFLSALLAQLGVRCAVLEKSKSFSQHPRAHFINNRSMEVFRKVNGLAEEIQKLEPPVDLWRKFIYCTSLSGSIIGSVDHMRPQDFDKVVSPVSVAHFSQHKLTRLLVKHLEDLGFSLCTGDGLEGHDHEIVRERMIMMGHECTSIEATDHCVVARASFLKDGRKMERKIRCNILVGADGAGSMVRKLVGIDMKGENDLQKLISVHFSSRELGQYLLNERPGMLFFIFNVDAIGVLVAHDLKLGEFVLQIPFYPPQQSVEDFNPEVLAIPFNIGMLLKGWVVLSLTRLLKISNDNCGLTGVCRELIYKLAGRDFMDVDVIDVKPWVMHAEVAEKFISCDNRVILAGDAAHRFPPAGGFGMNTGIQDAHNLAWKIASLFKGISPPSILQTYETERMPIALFNTELSVQNFKAAMSVPAALGLNPTIANSIHQVINKVGGSILPSGLQRTILDGIFAIGRSQVSESLLSEGNPIGSSRLAKLRQIFDEGKSLQLQFPAEDLGFSDKVQDANEVPLGRRRDYIPSAEPGSRLPHMNVITLNASSTEKTFSTLDLIRGDDVEFLLIIAPKRESYNLAQAAFKVAKRFKVPLKVSIIWPSSSNPTSSVSKAALHPWEDYIDVREVGNSNYQPSSSWWEICKLSDDSAILVRPDEHIAWREKCTIAGDPALVMDKVFSQVLGVEQEETTLEHK</sequence>
<dbReference type="Pfam" id="PF21274">
    <property type="entry name" value="Rng_hyd_C"/>
    <property type="match status" value="1"/>
</dbReference>
<dbReference type="Proteomes" id="UP001419268">
    <property type="component" value="Unassembled WGS sequence"/>
</dbReference>
<keyword evidence="1" id="KW-0285">Flavoprotein</keyword>
<keyword evidence="2" id="KW-0274">FAD</keyword>
<dbReference type="InterPro" id="IPR050641">
    <property type="entry name" value="RIFMO-like"/>
</dbReference>
<dbReference type="PANTHER" id="PTHR43004:SF6">
    <property type="entry name" value="FAD_NAD(P)-BINDING OXIDOREDUCTASE FAMILY PROTEIN"/>
    <property type="match status" value="1"/>
</dbReference>
<accession>A0AAP0F3L7</accession>
<dbReference type="Pfam" id="PF01494">
    <property type="entry name" value="FAD_binding_3"/>
    <property type="match status" value="2"/>
</dbReference>
<name>A0AAP0F3L7_9MAGN</name>
<dbReference type="SUPFAM" id="SSF51905">
    <property type="entry name" value="FAD/NAD(P)-binding domain"/>
    <property type="match status" value="1"/>
</dbReference>
<evidence type="ECO:0000313" key="5">
    <source>
        <dbReference type="Proteomes" id="UP001419268"/>
    </source>
</evidence>
<proteinExistence type="predicted"/>
<dbReference type="GO" id="GO:0005739">
    <property type="term" value="C:mitochondrion"/>
    <property type="evidence" value="ECO:0007669"/>
    <property type="project" value="TreeGrafter"/>
</dbReference>
<dbReference type="PRINTS" id="PR00420">
    <property type="entry name" value="RNGMNOXGNASE"/>
</dbReference>
<dbReference type="AlphaFoldDB" id="A0AAP0F3L7"/>
<dbReference type="EMBL" id="JBBNAG010000009">
    <property type="protein sequence ID" value="KAK9104194.1"/>
    <property type="molecule type" value="Genomic_DNA"/>
</dbReference>
<evidence type="ECO:0000259" key="3">
    <source>
        <dbReference type="Pfam" id="PF01494"/>
    </source>
</evidence>
<feature type="domain" description="FAD-binding" evidence="3">
    <location>
        <begin position="39"/>
        <end position="305"/>
    </location>
</feature>
<dbReference type="Gene3D" id="3.40.30.120">
    <property type="match status" value="1"/>
</dbReference>
<evidence type="ECO:0000256" key="2">
    <source>
        <dbReference type="ARBA" id="ARBA00022827"/>
    </source>
</evidence>
<comment type="caution">
    <text evidence="4">The sequence shown here is derived from an EMBL/GenBank/DDBJ whole genome shotgun (WGS) entry which is preliminary data.</text>
</comment>
<dbReference type="InterPro" id="IPR002938">
    <property type="entry name" value="FAD-bd"/>
</dbReference>
<feature type="domain" description="FAD-binding" evidence="3">
    <location>
        <begin position="350"/>
        <end position="446"/>
    </location>
</feature>
<dbReference type="InterPro" id="IPR036188">
    <property type="entry name" value="FAD/NAD-bd_sf"/>
</dbReference>
<dbReference type="Gene3D" id="3.50.50.60">
    <property type="entry name" value="FAD/NAD(P)-binding domain"/>
    <property type="match status" value="2"/>
</dbReference>
<protein>
    <recommendedName>
        <fullName evidence="3">FAD-binding domain-containing protein</fullName>
    </recommendedName>
</protein>
<dbReference type="GO" id="GO:0006744">
    <property type="term" value="P:ubiquinone biosynthetic process"/>
    <property type="evidence" value="ECO:0007669"/>
    <property type="project" value="TreeGrafter"/>
</dbReference>
<gene>
    <name evidence="4" type="ORF">Scep_021038</name>
</gene>
<dbReference type="GO" id="GO:0071949">
    <property type="term" value="F:FAD binding"/>
    <property type="evidence" value="ECO:0007669"/>
    <property type="project" value="InterPro"/>
</dbReference>
<dbReference type="GO" id="GO:0016709">
    <property type="term" value="F:oxidoreductase activity, acting on paired donors, with incorporation or reduction of molecular oxygen, NAD(P)H as one donor, and incorporation of one atom of oxygen"/>
    <property type="evidence" value="ECO:0007669"/>
    <property type="project" value="UniProtKB-ARBA"/>
</dbReference>
<dbReference type="PANTHER" id="PTHR43004">
    <property type="entry name" value="TRK SYSTEM POTASSIUM UPTAKE PROTEIN"/>
    <property type="match status" value="1"/>
</dbReference>